<protein>
    <submittedName>
        <fullName evidence="1">Uncharacterized protein</fullName>
    </submittedName>
</protein>
<proteinExistence type="predicted"/>
<dbReference type="Proteomes" id="UP000193411">
    <property type="component" value="Unassembled WGS sequence"/>
</dbReference>
<evidence type="ECO:0000313" key="2">
    <source>
        <dbReference type="Proteomes" id="UP000193411"/>
    </source>
</evidence>
<dbReference type="AlphaFoldDB" id="A0A1Y2HSU5"/>
<reference evidence="1 2" key="1">
    <citation type="submission" date="2016-07" db="EMBL/GenBank/DDBJ databases">
        <title>Pervasive Adenine N6-methylation of Active Genes in Fungi.</title>
        <authorList>
            <consortium name="DOE Joint Genome Institute"/>
            <person name="Mondo S.J."/>
            <person name="Dannebaum R.O."/>
            <person name="Kuo R.C."/>
            <person name="Labutti K."/>
            <person name="Haridas S."/>
            <person name="Kuo A."/>
            <person name="Salamov A."/>
            <person name="Ahrendt S.R."/>
            <person name="Lipzen A."/>
            <person name="Sullivan W."/>
            <person name="Andreopoulos W.B."/>
            <person name="Clum A."/>
            <person name="Lindquist E."/>
            <person name="Daum C."/>
            <person name="Ramamoorthy G.K."/>
            <person name="Gryganskyi A."/>
            <person name="Culley D."/>
            <person name="Magnuson J.K."/>
            <person name="James T.Y."/>
            <person name="O'Malley M.A."/>
            <person name="Stajich J.E."/>
            <person name="Spatafora J.W."/>
            <person name="Visel A."/>
            <person name="Grigoriev I.V."/>
        </authorList>
    </citation>
    <scope>NUCLEOTIDE SEQUENCE [LARGE SCALE GENOMIC DNA]</scope>
    <source>
        <strain evidence="1 2">PL171</strain>
    </source>
</reference>
<name>A0A1Y2HSU5_9FUNG</name>
<comment type="caution">
    <text evidence="1">The sequence shown here is derived from an EMBL/GenBank/DDBJ whole genome shotgun (WGS) entry which is preliminary data.</text>
</comment>
<gene>
    <name evidence="1" type="ORF">BCR44DRAFT_1050018</name>
</gene>
<accession>A0A1Y2HSU5</accession>
<dbReference type="EMBL" id="MCFL01000014">
    <property type="protein sequence ID" value="ORZ36994.1"/>
    <property type="molecule type" value="Genomic_DNA"/>
</dbReference>
<evidence type="ECO:0000313" key="1">
    <source>
        <dbReference type="EMBL" id="ORZ36994.1"/>
    </source>
</evidence>
<sequence length="326" mass="36533">MHLLKKLVLDNQVSPVEYFAQFGEHLPWSLVKSLANCSPPGTWDPVACASHVVNWILARDRSAPIHAYRRHVEIVMSSLDAAVISDAAKAKAQLMQLSAQKIAAMLVAGALHLSFGIRSDAAQAQVHSRAPLPATRSMLLDVWNKTMSPQQDEARVSHALFLPFHLCNWVHVMVRKAVNKGWTSTQGHGHVPLTVLAQRIHQGDTYLGRALALLIDFEPELVAKYMIWNKGTPLWLWHKFDPALVSAQIPRPSVAIACFKHAGRIGCANDVLAIIHRVPAAWWTCSNQWLCAIKVFVESESRLSLQQRMAEERPDWWVALDSMERH</sequence>
<keyword evidence="2" id="KW-1185">Reference proteome</keyword>
<organism evidence="1 2">
    <name type="scientific">Catenaria anguillulae PL171</name>
    <dbReference type="NCBI Taxonomy" id="765915"/>
    <lineage>
        <taxon>Eukaryota</taxon>
        <taxon>Fungi</taxon>
        <taxon>Fungi incertae sedis</taxon>
        <taxon>Blastocladiomycota</taxon>
        <taxon>Blastocladiomycetes</taxon>
        <taxon>Blastocladiales</taxon>
        <taxon>Catenariaceae</taxon>
        <taxon>Catenaria</taxon>
    </lineage>
</organism>